<sequence length="869" mass="98723">MHDLILKKLALYLSLFLGLTLILSSDLDAQQIDMVIFGDKVSETAHHLDQLNSTIGTGGLNESFRKLDKSDPDSSYFGVTLAVDPEVQNYITFKFWGSDTLKSTKYLHLHYYENVFGNIGRWTSFGSSGSDSPELINWSTSSIYPNRYIYVTYLLPNEILNGKDTIHMRLGGAELPIYKAYTHTNSYFKPDEEDAQGSAPAFNEPYSSPNGQSQIEHLHTQLDLAVDRFLTWQYYGEEWDNWVANDWAPEIMTGALNIHGAKDTSWTIDQYKSTWSARQNGHVRAQMPIETIALAFHKEWSKYYQDSTLIDRVVEALDFLRVAQGSDGGYIELENVPGGRWVGAPNRIQGVGSLMGFGMKGAPGAFLAMQNEIMTDSYMDEIINEGDSLITRRQAYINLFTGFREYLTLPRNRGHASNQDIVNLTAAYLADQCLHALDPNLCWTEETKQYYFDVCIGLEDGIYGGPWVSPKGTSLEGNGLARGGYETIYGEHNTEHYARLAVLSGEERLKEYLEIHLEALGKMRSLKYDNDLRPLVRNEEWLGWRKNYYPGSEGYGDVSMAAVLLDNEMALYGTQKAAAYGHYFKVDYSRYWVHLMSESSEMMRKVDYIEQALEMPTPDVKYPFEEGQPDFAWADEQAGLLVIKDQGSQLWATMQWRHPLENDIRHVDKALPNDKVRVHYSTPEYELLATTAMKSVDEMYSLYIWHFGKYLVLMNASPDTEYEFNLPDGSPSVAFDLISKSEIDLSSNPVIQPQTSLILEWPEGVTVSTKDELITRPTSFTLFPSYPNPFEINTTIEYEVTSPSMGEYASIQLVVYDIHGNKVSTLVDEKQTTGNYKVNFDASDMPSGIYYCQLKSGHSYQTRKLILQK</sequence>
<comment type="caution">
    <text evidence="3">The sequence shown here is derived from an EMBL/GenBank/DDBJ whole genome shotgun (WGS) entry which is preliminary data.</text>
</comment>
<evidence type="ECO:0000256" key="1">
    <source>
        <dbReference type="SAM" id="MobiDB-lite"/>
    </source>
</evidence>
<dbReference type="AlphaFoldDB" id="A0AA37WGJ1"/>
<dbReference type="Pfam" id="PF18962">
    <property type="entry name" value="Por_Secre_tail"/>
    <property type="match status" value="1"/>
</dbReference>
<evidence type="ECO:0000313" key="3">
    <source>
        <dbReference type="EMBL" id="GLR19918.1"/>
    </source>
</evidence>
<dbReference type="NCBIfam" id="TIGR04183">
    <property type="entry name" value="Por_Secre_tail"/>
    <property type="match status" value="1"/>
</dbReference>
<protein>
    <recommendedName>
        <fullName evidence="2">Secretion system C-terminal sorting domain-containing protein</fullName>
    </recommendedName>
</protein>
<reference evidence="3" key="1">
    <citation type="journal article" date="2014" name="Int. J. Syst. Evol. Microbiol.">
        <title>Complete genome sequence of Corynebacterium casei LMG S-19264T (=DSM 44701T), isolated from a smear-ripened cheese.</title>
        <authorList>
            <consortium name="US DOE Joint Genome Institute (JGI-PGF)"/>
            <person name="Walter F."/>
            <person name="Albersmeier A."/>
            <person name="Kalinowski J."/>
            <person name="Ruckert C."/>
        </authorList>
    </citation>
    <scope>NUCLEOTIDE SEQUENCE</scope>
    <source>
        <strain evidence="3">NBRC 108769</strain>
    </source>
</reference>
<feature type="region of interest" description="Disordered" evidence="1">
    <location>
        <begin position="190"/>
        <end position="213"/>
    </location>
</feature>
<keyword evidence="4" id="KW-1185">Reference proteome</keyword>
<reference evidence="3" key="2">
    <citation type="submission" date="2023-01" db="EMBL/GenBank/DDBJ databases">
        <title>Draft genome sequence of Portibacter lacus strain NBRC 108769.</title>
        <authorList>
            <person name="Sun Q."/>
            <person name="Mori K."/>
        </authorList>
    </citation>
    <scope>NUCLEOTIDE SEQUENCE</scope>
    <source>
        <strain evidence="3">NBRC 108769</strain>
    </source>
</reference>
<gene>
    <name evidence="3" type="ORF">GCM10007940_45340</name>
</gene>
<dbReference type="EMBL" id="BSOH01000037">
    <property type="protein sequence ID" value="GLR19918.1"/>
    <property type="molecule type" value="Genomic_DNA"/>
</dbReference>
<dbReference type="RefSeq" id="WP_235293445.1">
    <property type="nucleotide sequence ID" value="NZ_BSOH01000037.1"/>
</dbReference>
<name>A0AA37WGJ1_9BACT</name>
<accession>A0AA37WGJ1</accession>
<organism evidence="3 4">
    <name type="scientific">Portibacter lacus</name>
    <dbReference type="NCBI Taxonomy" id="1099794"/>
    <lineage>
        <taxon>Bacteria</taxon>
        <taxon>Pseudomonadati</taxon>
        <taxon>Bacteroidota</taxon>
        <taxon>Saprospiria</taxon>
        <taxon>Saprospirales</taxon>
        <taxon>Haliscomenobacteraceae</taxon>
        <taxon>Portibacter</taxon>
    </lineage>
</organism>
<proteinExistence type="predicted"/>
<feature type="domain" description="Secretion system C-terminal sorting" evidence="2">
    <location>
        <begin position="786"/>
        <end position="866"/>
    </location>
</feature>
<evidence type="ECO:0000313" key="4">
    <source>
        <dbReference type="Proteomes" id="UP001156666"/>
    </source>
</evidence>
<evidence type="ECO:0000259" key="2">
    <source>
        <dbReference type="Pfam" id="PF18962"/>
    </source>
</evidence>
<dbReference type="Gene3D" id="2.60.40.4070">
    <property type="match status" value="1"/>
</dbReference>
<dbReference type="InterPro" id="IPR026444">
    <property type="entry name" value="Secre_tail"/>
</dbReference>
<dbReference type="Proteomes" id="UP001156666">
    <property type="component" value="Unassembled WGS sequence"/>
</dbReference>